<dbReference type="GO" id="GO:0016887">
    <property type="term" value="F:ATP hydrolysis activity"/>
    <property type="evidence" value="ECO:0007669"/>
    <property type="project" value="InterPro"/>
</dbReference>
<feature type="non-terminal residue" evidence="5">
    <location>
        <position position="175"/>
    </location>
</feature>
<name>A0A2K3YEU3_9STAP</name>
<dbReference type="SMART" id="SM00382">
    <property type="entry name" value="AAA"/>
    <property type="match status" value="1"/>
</dbReference>
<dbReference type="InterPro" id="IPR027417">
    <property type="entry name" value="P-loop_NTPase"/>
</dbReference>
<keyword evidence="3" id="KW-0067">ATP-binding</keyword>
<dbReference type="InterPro" id="IPR003593">
    <property type="entry name" value="AAA+_ATPase"/>
</dbReference>
<keyword evidence="6" id="KW-1185">Reference proteome</keyword>
<dbReference type="Proteomes" id="UP000242752">
    <property type="component" value="Unassembled WGS sequence"/>
</dbReference>
<dbReference type="SUPFAM" id="SSF52540">
    <property type="entry name" value="P-loop containing nucleoside triphosphate hydrolases"/>
    <property type="match status" value="1"/>
</dbReference>
<dbReference type="PANTHER" id="PTHR42939:SF1">
    <property type="entry name" value="ABC TRANSPORTER ATP-BINDING PROTEIN ALBC-RELATED"/>
    <property type="match status" value="1"/>
</dbReference>
<dbReference type="PROSITE" id="PS50893">
    <property type="entry name" value="ABC_TRANSPORTER_2"/>
    <property type="match status" value="1"/>
</dbReference>
<evidence type="ECO:0000259" key="4">
    <source>
        <dbReference type="PROSITE" id="PS50893"/>
    </source>
</evidence>
<organism evidence="5 6">
    <name type="scientific">Staphylococcus rostri</name>
    <dbReference type="NCBI Taxonomy" id="522262"/>
    <lineage>
        <taxon>Bacteria</taxon>
        <taxon>Bacillati</taxon>
        <taxon>Bacillota</taxon>
        <taxon>Bacilli</taxon>
        <taxon>Bacillales</taxon>
        <taxon>Staphylococcaceae</taxon>
        <taxon>Staphylococcus</taxon>
    </lineage>
</organism>
<evidence type="ECO:0000256" key="1">
    <source>
        <dbReference type="ARBA" id="ARBA00022448"/>
    </source>
</evidence>
<keyword evidence="1" id="KW-0813">Transport</keyword>
<feature type="domain" description="ABC transporter" evidence="4">
    <location>
        <begin position="6"/>
        <end position="175"/>
    </location>
</feature>
<dbReference type="InterPro" id="IPR003439">
    <property type="entry name" value="ABC_transporter-like_ATP-bd"/>
</dbReference>
<sequence>MTKSLLKVENLFFSYEKVTIFDGLSFTVFPGEIIGLLGKNGSGKTTLLKLLNGELDKNNKSIQRYESNLFIPTDLYMYPFLTVREFIGYISNILKTDSLSISKYVEEMSLSPYYDSLINSLSFGTKNKLSLLCGLLEAPPLLLLDEPLTGFDPVTTSVTENILLEVVKPVSYTHL</sequence>
<accession>A0A2K3YEU3</accession>
<dbReference type="OrthoDB" id="9801987at2"/>
<evidence type="ECO:0000256" key="3">
    <source>
        <dbReference type="ARBA" id="ARBA00022840"/>
    </source>
</evidence>
<keyword evidence="2" id="KW-0547">Nucleotide-binding</keyword>
<reference evidence="5 6" key="1">
    <citation type="submission" date="2017-08" db="EMBL/GenBank/DDBJ databases">
        <title>Draft genome sequences of 64 type strains of genus Staph aureus.</title>
        <authorList>
            <person name="Cole K."/>
            <person name="Golubchik T."/>
            <person name="Russell J."/>
            <person name="Foster D."/>
            <person name="Llewelyn M."/>
            <person name="Wilson D."/>
            <person name="Crook D."/>
            <person name="Paul J."/>
        </authorList>
    </citation>
    <scope>NUCLEOTIDE SEQUENCE [LARGE SCALE GENOMIC DNA]</scope>
    <source>
        <strain evidence="5 6">DSM 21968</strain>
    </source>
</reference>
<dbReference type="InterPro" id="IPR051782">
    <property type="entry name" value="ABC_Transporter_VariousFunc"/>
</dbReference>
<dbReference type="AlphaFoldDB" id="A0A2K3YEU3"/>
<protein>
    <recommendedName>
        <fullName evidence="4">ABC transporter domain-containing protein</fullName>
    </recommendedName>
</protein>
<evidence type="ECO:0000256" key="2">
    <source>
        <dbReference type="ARBA" id="ARBA00022741"/>
    </source>
</evidence>
<dbReference type="EMBL" id="PPRF01000162">
    <property type="protein sequence ID" value="PNZ24092.1"/>
    <property type="molecule type" value="Genomic_DNA"/>
</dbReference>
<dbReference type="Gene3D" id="3.40.50.300">
    <property type="entry name" value="P-loop containing nucleotide triphosphate hydrolases"/>
    <property type="match status" value="1"/>
</dbReference>
<dbReference type="RefSeq" id="WP_103359052.1">
    <property type="nucleotide sequence ID" value="NZ_PPRF01000162.1"/>
</dbReference>
<dbReference type="GO" id="GO:0005524">
    <property type="term" value="F:ATP binding"/>
    <property type="evidence" value="ECO:0007669"/>
    <property type="project" value="UniProtKB-KW"/>
</dbReference>
<dbReference type="Pfam" id="PF00005">
    <property type="entry name" value="ABC_tran"/>
    <property type="match status" value="1"/>
</dbReference>
<comment type="caution">
    <text evidence="5">The sequence shown here is derived from an EMBL/GenBank/DDBJ whole genome shotgun (WGS) entry which is preliminary data.</text>
</comment>
<proteinExistence type="predicted"/>
<evidence type="ECO:0000313" key="6">
    <source>
        <dbReference type="Proteomes" id="UP000242752"/>
    </source>
</evidence>
<evidence type="ECO:0000313" key="5">
    <source>
        <dbReference type="EMBL" id="PNZ24092.1"/>
    </source>
</evidence>
<dbReference type="PANTHER" id="PTHR42939">
    <property type="entry name" value="ABC TRANSPORTER ATP-BINDING PROTEIN ALBC-RELATED"/>
    <property type="match status" value="1"/>
</dbReference>
<gene>
    <name evidence="5" type="ORF">CD122_11695</name>
</gene>